<dbReference type="NCBIfam" id="NF003656">
    <property type="entry name" value="PRK05287.1-4"/>
    <property type="match status" value="1"/>
</dbReference>
<evidence type="ECO:0000256" key="3">
    <source>
        <dbReference type="ARBA" id="ARBA00023210"/>
    </source>
</evidence>
<evidence type="ECO:0000256" key="5">
    <source>
        <dbReference type="HAMAP-Rule" id="MF_01092"/>
    </source>
</evidence>
<evidence type="ECO:0000313" key="7">
    <source>
        <dbReference type="Proteomes" id="UP000092952"/>
    </source>
</evidence>
<keyword evidence="3 5" id="KW-0717">Septation</keyword>
<dbReference type="Gene3D" id="2.60.440.10">
    <property type="entry name" value="YacF-like domains"/>
    <property type="match status" value="1"/>
</dbReference>
<keyword evidence="2 5" id="KW-0132">Cell division</keyword>
<dbReference type="PANTHER" id="PTHR39455">
    <property type="entry name" value="CELL DIVISION PROTEIN ZAPD"/>
    <property type="match status" value="1"/>
</dbReference>
<comment type="function">
    <text evidence="5">Cell division factor that enhances FtsZ-ring assembly. Directly interacts with FtsZ and promotes bundling of FtsZ protofilaments, with a reduction in FtsZ GTPase activity.</text>
</comment>
<dbReference type="AlphaFoldDB" id="A0A1B1YWF6"/>
<dbReference type="Proteomes" id="UP000092952">
    <property type="component" value="Chromosome"/>
</dbReference>
<dbReference type="InterPro" id="IPR036268">
    <property type="entry name" value="ZapD_sf"/>
</dbReference>
<sequence>MNPPDFVAYEQPLNERMRMLLRIEFVLRNLHDSLGGDQVWHHRAAVLHLLDLADLLTRSDLRAEVVKELERLAGILTAMQSAPDVDRGRLQEVLEQLDGEIDRLHGLRLPFAQALLESDMIGQLRKRHNLALGNCDFDQPAYRHWLAQPVAKRQQDIAAWSDPFTSLGSATRLILELIRQSAAAAAESAQLGFYQRSLDTNLPHQLLRILLPLGSQYYPEISAGRHRFSIRFVRYAECGKPQPADEDVPFRLMCCSL</sequence>
<evidence type="ECO:0000256" key="2">
    <source>
        <dbReference type="ARBA" id="ARBA00022618"/>
    </source>
</evidence>
<accession>A0A1B1YWF6</accession>
<dbReference type="InterPro" id="IPR009777">
    <property type="entry name" value="ZapD"/>
</dbReference>
<dbReference type="Gene3D" id="1.10.3900.10">
    <property type="entry name" value="YacF-like"/>
    <property type="match status" value="1"/>
</dbReference>
<protein>
    <recommendedName>
        <fullName evidence="5">Cell division protein ZapD</fullName>
    </recommendedName>
    <alternativeName>
        <fullName evidence="5">Z ring-associated protein D</fullName>
    </alternativeName>
</protein>
<comment type="similarity">
    <text evidence="5">Belongs to the ZapD family.</text>
</comment>
<organism evidence="6 7">
    <name type="scientific">Immundisolibacter cernigliae</name>
    <dbReference type="NCBI Taxonomy" id="1810504"/>
    <lineage>
        <taxon>Bacteria</taxon>
        <taxon>Pseudomonadati</taxon>
        <taxon>Pseudomonadota</taxon>
        <taxon>Gammaproteobacteria</taxon>
        <taxon>Immundisolibacterales</taxon>
        <taxon>Immundisolibacteraceae</taxon>
        <taxon>Immundisolibacter</taxon>
    </lineage>
</organism>
<dbReference type="STRING" id="1810504.PG2T_12790"/>
<dbReference type="SUPFAM" id="SSF160950">
    <property type="entry name" value="YacF-like"/>
    <property type="match status" value="1"/>
</dbReference>
<dbReference type="GO" id="GO:0005737">
    <property type="term" value="C:cytoplasm"/>
    <property type="evidence" value="ECO:0007669"/>
    <property type="project" value="UniProtKB-SubCell"/>
</dbReference>
<dbReference type="PANTHER" id="PTHR39455:SF1">
    <property type="entry name" value="CELL DIVISION PROTEIN ZAPD"/>
    <property type="match status" value="1"/>
</dbReference>
<evidence type="ECO:0000313" key="6">
    <source>
        <dbReference type="EMBL" id="ANX04963.1"/>
    </source>
</evidence>
<dbReference type="GO" id="GO:0000917">
    <property type="term" value="P:division septum assembly"/>
    <property type="evidence" value="ECO:0007669"/>
    <property type="project" value="UniProtKB-KW"/>
</dbReference>
<keyword evidence="7" id="KW-1185">Reference proteome</keyword>
<dbReference type="GO" id="GO:0043093">
    <property type="term" value="P:FtsZ-dependent cytokinesis"/>
    <property type="evidence" value="ECO:0007669"/>
    <property type="project" value="UniProtKB-UniRule"/>
</dbReference>
<gene>
    <name evidence="5" type="primary">zapD</name>
    <name evidence="6" type="ORF">PG2T_12790</name>
</gene>
<dbReference type="KEGG" id="gbi:PG2T_12790"/>
<dbReference type="EMBL" id="CP014671">
    <property type="protein sequence ID" value="ANX04963.1"/>
    <property type="molecule type" value="Genomic_DNA"/>
</dbReference>
<dbReference type="Pfam" id="PF07072">
    <property type="entry name" value="ZapD"/>
    <property type="match status" value="1"/>
</dbReference>
<comment type="subcellular location">
    <subcellularLocation>
        <location evidence="5">Cytoplasm</location>
    </subcellularLocation>
    <text evidence="5">Localizes to mid-cell in an FtsZ-dependent manner.</text>
</comment>
<proteinExistence type="inferred from homology"/>
<keyword evidence="4 5" id="KW-0131">Cell cycle</keyword>
<evidence type="ECO:0000256" key="4">
    <source>
        <dbReference type="ARBA" id="ARBA00023306"/>
    </source>
</evidence>
<reference evidence="7" key="1">
    <citation type="submission" date="2016-03" db="EMBL/GenBank/DDBJ databases">
        <title>Complete genome sequence of Solimmundus cernigliae, representing a novel lineage of polycyclic aromatic hydrocarbon degraders within the Gammaproteobacteria.</title>
        <authorList>
            <person name="Singleton D.R."/>
            <person name="Dickey A.N."/>
            <person name="Scholl E.H."/>
            <person name="Wright F.A."/>
            <person name="Aitken M.D."/>
        </authorList>
    </citation>
    <scope>NUCLEOTIDE SEQUENCE [LARGE SCALE GENOMIC DNA]</scope>
    <source>
        <strain evidence="7">TR3.2</strain>
    </source>
</reference>
<dbReference type="FunCoup" id="A0A1B1YWF6">
    <property type="interactions" value="39"/>
</dbReference>
<dbReference type="GO" id="GO:0032153">
    <property type="term" value="C:cell division site"/>
    <property type="evidence" value="ECO:0007669"/>
    <property type="project" value="TreeGrafter"/>
</dbReference>
<comment type="subunit">
    <text evidence="5">Interacts with FtsZ.</text>
</comment>
<keyword evidence="1 5" id="KW-0963">Cytoplasm</keyword>
<name>A0A1B1YWF6_9GAMM</name>
<dbReference type="InParanoid" id="A0A1B1YWF6"/>
<dbReference type="RefSeq" id="WP_068806223.1">
    <property type="nucleotide sequence ID" value="NZ_CP014671.1"/>
</dbReference>
<evidence type="ECO:0000256" key="1">
    <source>
        <dbReference type="ARBA" id="ARBA00022490"/>
    </source>
</evidence>
<dbReference type="InterPro" id="IPR027462">
    <property type="entry name" value="ZapD_C"/>
</dbReference>
<dbReference type="OrthoDB" id="5294622at2"/>
<dbReference type="HAMAP" id="MF_01092">
    <property type="entry name" value="ZapD"/>
    <property type="match status" value="1"/>
</dbReference>